<protein>
    <submittedName>
        <fullName evidence="2">Uncharacterized protein</fullName>
    </submittedName>
</protein>
<sequence>MCTSLCRLSSTTKESRNLQEKSGGNSTGKGFSRRKEKYYQRKGTLIVY</sequence>
<evidence type="ECO:0000313" key="2">
    <source>
        <dbReference type="EMBL" id="JAD49678.1"/>
    </source>
</evidence>
<proteinExistence type="predicted"/>
<reference evidence="2" key="2">
    <citation type="journal article" date="2015" name="Data Brief">
        <title>Shoot transcriptome of the giant reed, Arundo donax.</title>
        <authorList>
            <person name="Barrero R.A."/>
            <person name="Guerrero F.D."/>
            <person name="Moolhuijzen P."/>
            <person name="Goolsby J.A."/>
            <person name="Tidwell J."/>
            <person name="Bellgard S.E."/>
            <person name="Bellgard M.I."/>
        </authorList>
    </citation>
    <scope>NUCLEOTIDE SEQUENCE</scope>
    <source>
        <tissue evidence="2">Shoot tissue taken approximately 20 cm above the soil surface</tissue>
    </source>
</reference>
<dbReference type="AlphaFoldDB" id="A0A0A9AIK8"/>
<feature type="region of interest" description="Disordered" evidence="1">
    <location>
        <begin position="1"/>
        <end position="36"/>
    </location>
</feature>
<organism evidence="2">
    <name type="scientific">Arundo donax</name>
    <name type="common">Giant reed</name>
    <name type="synonym">Donax arundinaceus</name>
    <dbReference type="NCBI Taxonomy" id="35708"/>
    <lineage>
        <taxon>Eukaryota</taxon>
        <taxon>Viridiplantae</taxon>
        <taxon>Streptophyta</taxon>
        <taxon>Embryophyta</taxon>
        <taxon>Tracheophyta</taxon>
        <taxon>Spermatophyta</taxon>
        <taxon>Magnoliopsida</taxon>
        <taxon>Liliopsida</taxon>
        <taxon>Poales</taxon>
        <taxon>Poaceae</taxon>
        <taxon>PACMAD clade</taxon>
        <taxon>Arundinoideae</taxon>
        <taxon>Arundineae</taxon>
        <taxon>Arundo</taxon>
    </lineage>
</organism>
<name>A0A0A9AIK8_ARUDO</name>
<feature type="compositionally biased region" description="Polar residues" evidence="1">
    <location>
        <begin position="1"/>
        <end position="12"/>
    </location>
</feature>
<reference evidence="2" key="1">
    <citation type="submission" date="2014-09" db="EMBL/GenBank/DDBJ databases">
        <authorList>
            <person name="Magalhaes I.L.F."/>
            <person name="Oliveira U."/>
            <person name="Santos F.R."/>
            <person name="Vidigal T.H.D.A."/>
            <person name="Brescovit A.D."/>
            <person name="Santos A.J."/>
        </authorList>
    </citation>
    <scope>NUCLEOTIDE SEQUENCE</scope>
    <source>
        <tissue evidence="2">Shoot tissue taken approximately 20 cm above the soil surface</tissue>
    </source>
</reference>
<evidence type="ECO:0000256" key="1">
    <source>
        <dbReference type="SAM" id="MobiDB-lite"/>
    </source>
</evidence>
<dbReference type="EMBL" id="GBRH01248217">
    <property type="protein sequence ID" value="JAD49678.1"/>
    <property type="molecule type" value="Transcribed_RNA"/>
</dbReference>
<accession>A0A0A9AIK8</accession>